<organism evidence="1 2">
    <name type="scientific">Trifolium medium</name>
    <dbReference type="NCBI Taxonomy" id="97028"/>
    <lineage>
        <taxon>Eukaryota</taxon>
        <taxon>Viridiplantae</taxon>
        <taxon>Streptophyta</taxon>
        <taxon>Embryophyta</taxon>
        <taxon>Tracheophyta</taxon>
        <taxon>Spermatophyta</taxon>
        <taxon>Magnoliopsida</taxon>
        <taxon>eudicotyledons</taxon>
        <taxon>Gunneridae</taxon>
        <taxon>Pentapetalae</taxon>
        <taxon>rosids</taxon>
        <taxon>fabids</taxon>
        <taxon>Fabales</taxon>
        <taxon>Fabaceae</taxon>
        <taxon>Papilionoideae</taxon>
        <taxon>50 kb inversion clade</taxon>
        <taxon>NPAAA clade</taxon>
        <taxon>Hologalegina</taxon>
        <taxon>IRL clade</taxon>
        <taxon>Trifolieae</taxon>
        <taxon>Trifolium</taxon>
    </lineage>
</organism>
<comment type="caution">
    <text evidence="1">The sequence shown here is derived from an EMBL/GenBank/DDBJ whole genome shotgun (WGS) entry which is preliminary data.</text>
</comment>
<sequence>DIGGSLTGEEGLEMVHKDLFNLVRVKVLLPSRVRDGFNSVSLPSKISF</sequence>
<keyword evidence="2" id="KW-1185">Reference proteome</keyword>
<feature type="non-terminal residue" evidence="1">
    <location>
        <position position="1"/>
    </location>
</feature>
<proteinExistence type="predicted"/>
<evidence type="ECO:0000313" key="1">
    <source>
        <dbReference type="EMBL" id="MCI50352.1"/>
    </source>
</evidence>
<name>A0A392SPK3_9FABA</name>
<dbReference type="EMBL" id="LXQA010415234">
    <property type="protein sequence ID" value="MCI50352.1"/>
    <property type="molecule type" value="Genomic_DNA"/>
</dbReference>
<accession>A0A392SPK3</accession>
<protein>
    <submittedName>
        <fullName evidence="1">Uncharacterized protein</fullName>
    </submittedName>
</protein>
<dbReference type="AlphaFoldDB" id="A0A392SPK3"/>
<evidence type="ECO:0000313" key="2">
    <source>
        <dbReference type="Proteomes" id="UP000265520"/>
    </source>
</evidence>
<dbReference type="Proteomes" id="UP000265520">
    <property type="component" value="Unassembled WGS sequence"/>
</dbReference>
<reference evidence="1 2" key="1">
    <citation type="journal article" date="2018" name="Front. Plant Sci.">
        <title>Red Clover (Trifolium pratense) and Zigzag Clover (T. medium) - A Picture of Genomic Similarities and Differences.</title>
        <authorList>
            <person name="Dluhosova J."/>
            <person name="Istvanek J."/>
            <person name="Nedelnik J."/>
            <person name="Repkova J."/>
        </authorList>
    </citation>
    <scope>NUCLEOTIDE SEQUENCE [LARGE SCALE GENOMIC DNA]</scope>
    <source>
        <strain evidence="2">cv. 10/8</strain>
        <tissue evidence="1">Leaf</tissue>
    </source>
</reference>